<evidence type="ECO:0000313" key="17">
    <source>
        <dbReference type="Proteomes" id="UP001570846"/>
    </source>
</evidence>
<comment type="similarity">
    <text evidence="10">Belongs to the acyltransferase CrtO family.</text>
</comment>
<dbReference type="EMBL" id="VKKZ01000019">
    <property type="protein sequence ID" value="KAA6435456.1"/>
    <property type="molecule type" value="Genomic_DNA"/>
</dbReference>
<dbReference type="Pfam" id="PF18927">
    <property type="entry name" value="CrtO"/>
    <property type="match status" value="1"/>
</dbReference>
<dbReference type="UniPathway" id="UPA00029">
    <property type="reaction ID" value="UER00560"/>
</dbReference>
<sequence length="197" mass="22953">MQKNPFLKIGLSSLLATGSTALVCYGVGRFLGYGSFAFAWVLNFMLMAWFTFLVNQMSPNLQAGYFLPKPFEKEGKLYQYAGIHAFRKMLVWIGWEKLMRKEHGLKINATSLRQLEYNTRISETGHLFIFLIVLLVTFLVTMHNTGTLWLWLTNILLNVYPVFLQRFNRPRYLKILQKHNYLEPDRKTQSTKSIATT</sequence>
<dbReference type="OrthoDB" id="669469at2"/>
<dbReference type="GO" id="GO:0016746">
    <property type="term" value="F:acyltransferase activity"/>
    <property type="evidence" value="ECO:0007669"/>
    <property type="project" value="UniProtKB-KW"/>
</dbReference>
<dbReference type="AlphaFoldDB" id="A0A5M8QL16"/>
<evidence type="ECO:0000313" key="14">
    <source>
        <dbReference type="EMBL" id="KAA6435456.1"/>
    </source>
</evidence>
<protein>
    <recommendedName>
        <fullName evidence="11">Glycosyl-4,4'-diaponeurosporenoate acyltransferase</fullName>
    </recommendedName>
</protein>
<organism evidence="14 16">
    <name type="scientific">Rufibacter glacialis</name>
    <dbReference type="NCBI Taxonomy" id="1259555"/>
    <lineage>
        <taxon>Bacteria</taxon>
        <taxon>Pseudomonadati</taxon>
        <taxon>Bacteroidota</taxon>
        <taxon>Cytophagia</taxon>
        <taxon>Cytophagales</taxon>
        <taxon>Hymenobacteraceae</taxon>
        <taxon>Rufibacter</taxon>
    </lineage>
</organism>
<evidence type="ECO:0000256" key="4">
    <source>
        <dbReference type="ARBA" id="ARBA00022692"/>
    </source>
</evidence>
<evidence type="ECO:0000256" key="9">
    <source>
        <dbReference type="ARBA" id="ARBA00023588"/>
    </source>
</evidence>
<evidence type="ECO:0000256" key="6">
    <source>
        <dbReference type="ARBA" id="ARBA00022989"/>
    </source>
</evidence>
<evidence type="ECO:0000256" key="12">
    <source>
        <dbReference type="ARBA" id="ARBA00025324"/>
    </source>
</evidence>
<keyword evidence="7 13" id="KW-0472">Membrane</keyword>
<keyword evidence="17" id="KW-1185">Reference proteome</keyword>
<evidence type="ECO:0000256" key="10">
    <source>
        <dbReference type="ARBA" id="ARBA00023603"/>
    </source>
</evidence>
<keyword evidence="2" id="KW-1003">Cell membrane</keyword>
<comment type="function">
    <text evidence="12">Catalyzes the acylation of glycosyl-4,4'-diaponeurosporenoate, i.e. the esterification of glucose at the C6'' position with the carboxyl group of the C(15) fatty acid 12-methyltetradecanoic acid, to yield staphyloxanthin. This is the last step in the biosynthesis of this orange pigment, present in most staphylococci strains.</text>
</comment>
<evidence type="ECO:0000256" key="1">
    <source>
        <dbReference type="ARBA" id="ARBA00004162"/>
    </source>
</evidence>
<reference evidence="14 16" key="1">
    <citation type="submission" date="2019-07" db="EMBL/GenBank/DDBJ databases">
        <authorList>
            <person name="Qu J.-H."/>
        </authorList>
    </citation>
    <scope>NUCLEOTIDE SEQUENCE [LARGE SCALE GENOMIC DNA]</scope>
    <source>
        <strain evidence="14 16">MDT1-10-3</strain>
    </source>
</reference>
<keyword evidence="6 13" id="KW-1133">Transmembrane helix</keyword>
<comment type="subcellular location">
    <subcellularLocation>
        <location evidence="1">Cell membrane</location>
        <topology evidence="1">Single-pass membrane protein</topology>
    </subcellularLocation>
</comment>
<dbReference type="RefSeq" id="WP_149097649.1">
    <property type="nucleotide sequence ID" value="NZ_BMMG01000002.1"/>
</dbReference>
<keyword evidence="5" id="KW-0732">Signal</keyword>
<evidence type="ECO:0000256" key="11">
    <source>
        <dbReference type="ARBA" id="ARBA00023667"/>
    </source>
</evidence>
<accession>A0A5M8QL16</accession>
<dbReference type="Proteomes" id="UP000323866">
    <property type="component" value="Unassembled WGS sequence"/>
</dbReference>
<evidence type="ECO:0000256" key="3">
    <source>
        <dbReference type="ARBA" id="ARBA00022679"/>
    </source>
</evidence>
<evidence type="ECO:0000256" key="8">
    <source>
        <dbReference type="ARBA" id="ARBA00023315"/>
    </source>
</evidence>
<comment type="pathway">
    <text evidence="9">Carotenoid biosynthesis; staphyloxanthin biosynthesis; staphyloxanthin from farnesyl diphosphate: step 5/5.</text>
</comment>
<keyword evidence="4 13" id="KW-0812">Transmembrane</keyword>
<evidence type="ECO:0000256" key="5">
    <source>
        <dbReference type="ARBA" id="ARBA00022729"/>
    </source>
</evidence>
<feature type="transmembrane region" description="Helical" evidence="13">
    <location>
        <begin position="31"/>
        <end position="54"/>
    </location>
</feature>
<evidence type="ECO:0000256" key="2">
    <source>
        <dbReference type="ARBA" id="ARBA00022475"/>
    </source>
</evidence>
<gene>
    <name evidence="15" type="ORF">ACD591_00860</name>
    <name evidence="14" type="ORF">FOE74_05770</name>
</gene>
<reference evidence="15 17" key="3">
    <citation type="submission" date="2024-08" db="EMBL/GenBank/DDBJ databases">
        <authorList>
            <person name="Wei W."/>
        </authorList>
    </citation>
    <scope>NUCLEOTIDE SEQUENCE [LARGE SCALE GENOMIC DNA]</scope>
    <source>
        <strain evidence="15 17">XU2</strain>
    </source>
</reference>
<dbReference type="InterPro" id="IPR044021">
    <property type="entry name" value="CrtO"/>
</dbReference>
<dbReference type="EMBL" id="JBGOGF010000001">
    <property type="protein sequence ID" value="MFA1769825.1"/>
    <property type="molecule type" value="Genomic_DNA"/>
</dbReference>
<evidence type="ECO:0000313" key="15">
    <source>
        <dbReference type="EMBL" id="MFA1769825.1"/>
    </source>
</evidence>
<proteinExistence type="inferred from homology"/>
<feature type="transmembrane region" description="Helical" evidence="13">
    <location>
        <begin position="124"/>
        <end position="142"/>
    </location>
</feature>
<comment type="caution">
    <text evidence="14">The sequence shown here is derived from an EMBL/GenBank/DDBJ whole genome shotgun (WGS) entry which is preliminary data.</text>
</comment>
<feature type="transmembrane region" description="Helical" evidence="13">
    <location>
        <begin position="148"/>
        <end position="164"/>
    </location>
</feature>
<evidence type="ECO:0000313" key="16">
    <source>
        <dbReference type="Proteomes" id="UP000323866"/>
    </source>
</evidence>
<keyword evidence="8" id="KW-0012">Acyltransferase</keyword>
<evidence type="ECO:0000256" key="13">
    <source>
        <dbReference type="SAM" id="Phobius"/>
    </source>
</evidence>
<evidence type="ECO:0000256" key="7">
    <source>
        <dbReference type="ARBA" id="ARBA00023136"/>
    </source>
</evidence>
<name>A0A5M8QL16_9BACT</name>
<keyword evidence="3" id="KW-0808">Transferase</keyword>
<reference evidence="14 16" key="2">
    <citation type="submission" date="2019-09" db="EMBL/GenBank/DDBJ databases">
        <title>A bacterium isolated from glacier soil.</title>
        <authorList>
            <person name="Liu Q."/>
        </authorList>
    </citation>
    <scope>NUCLEOTIDE SEQUENCE [LARGE SCALE GENOMIC DNA]</scope>
    <source>
        <strain evidence="14 16">MDT1-10-3</strain>
    </source>
</reference>
<dbReference type="GO" id="GO:0005886">
    <property type="term" value="C:plasma membrane"/>
    <property type="evidence" value="ECO:0007669"/>
    <property type="project" value="UniProtKB-SubCell"/>
</dbReference>
<dbReference type="Proteomes" id="UP001570846">
    <property type="component" value="Unassembled WGS sequence"/>
</dbReference>